<evidence type="ECO:0000256" key="1">
    <source>
        <dbReference type="SAM" id="Phobius"/>
    </source>
</evidence>
<reference evidence="2" key="1">
    <citation type="submission" date="2020-05" db="EMBL/GenBank/DDBJ databases">
        <title>Phylogenomic resolution of chytrid fungi.</title>
        <authorList>
            <person name="Stajich J.E."/>
            <person name="Amses K."/>
            <person name="Simmons R."/>
            <person name="Seto K."/>
            <person name="Myers J."/>
            <person name="Bonds A."/>
            <person name="Quandt C.A."/>
            <person name="Barry K."/>
            <person name="Liu P."/>
            <person name="Grigoriev I."/>
            <person name="Longcore J.E."/>
            <person name="James T.Y."/>
        </authorList>
    </citation>
    <scope>NUCLEOTIDE SEQUENCE</scope>
    <source>
        <strain evidence="2">PLAUS21</strain>
    </source>
</reference>
<gene>
    <name evidence="2" type="ORF">HK103_006931</name>
</gene>
<keyword evidence="1" id="KW-0812">Transmembrane</keyword>
<comment type="caution">
    <text evidence="2">The sequence shown here is derived from an EMBL/GenBank/DDBJ whole genome shotgun (WGS) entry which is preliminary data.</text>
</comment>
<feature type="transmembrane region" description="Helical" evidence="1">
    <location>
        <begin position="47"/>
        <end position="71"/>
    </location>
</feature>
<evidence type="ECO:0000313" key="2">
    <source>
        <dbReference type="EMBL" id="KAJ3260976.1"/>
    </source>
</evidence>
<keyword evidence="1" id="KW-1133">Transmembrane helix</keyword>
<evidence type="ECO:0000313" key="3">
    <source>
        <dbReference type="Proteomes" id="UP001210925"/>
    </source>
</evidence>
<organism evidence="2 3">
    <name type="scientific">Boothiomyces macroporosus</name>
    <dbReference type="NCBI Taxonomy" id="261099"/>
    <lineage>
        <taxon>Eukaryota</taxon>
        <taxon>Fungi</taxon>
        <taxon>Fungi incertae sedis</taxon>
        <taxon>Chytridiomycota</taxon>
        <taxon>Chytridiomycota incertae sedis</taxon>
        <taxon>Chytridiomycetes</taxon>
        <taxon>Rhizophydiales</taxon>
        <taxon>Terramycetaceae</taxon>
        <taxon>Boothiomyces</taxon>
    </lineage>
</organism>
<dbReference type="AlphaFoldDB" id="A0AAD5Y7S9"/>
<protein>
    <submittedName>
        <fullName evidence="2">Uncharacterized protein</fullName>
    </submittedName>
</protein>
<proteinExistence type="predicted"/>
<sequence length="87" mass="9602">MPSQSIVVIIAAFFEAAVMIPASYIFIKSIAEKLCIPGIKLVRELALKYAAFDYLIMAGFKLYACVGYIWVIKNNFAVSNIYLSANG</sequence>
<dbReference type="Proteomes" id="UP001210925">
    <property type="component" value="Unassembled WGS sequence"/>
</dbReference>
<feature type="transmembrane region" description="Helical" evidence="1">
    <location>
        <begin position="6"/>
        <end position="27"/>
    </location>
</feature>
<dbReference type="EMBL" id="JADGKB010000008">
    <property type="protein sequence ID" value="KAJ3260976.1"/>
    <property type="molecule type" value="Genomic_DNA"/>
</dbReference>
<name>A0AAD5Y7S9_9FUNG</name>
<accession>A0AAD5Y7S9</accession>
<keyword evidence="1" id="KW-0472">Membrane</keyword>
<keyword evidence="3" id="KW-1185">Reference proteome</keyword>